<dbReference type="OrthoDB" id="1658288at2759"/>
<dbReference type="Pfam" id="PF13424">
    <property type="entry name" value="TPR_12"/>
    <property type="match status" value="3"/>
</dbReference>
<dbReference type="InterPro" id="IPR002151">
    <property type="entry name" value="Kinesin_light"/>
</dbReference>
<dbReference type="GO" id="GO:0005874">
    <property type="term" value="C:microtubule"/>
    <property type="evidence" value="ECO:0007669"/>
    <property type="project" value="UniProtKB-KW"/>
</dbReference>
<dbReference type="GO" id="GO:0005737">
    <property type="term" value="C:cytoplasm"/>
    <property type="evidence" value="ECO:0007669"/>
    <property type="project" value="TreeGrafter"/>
</dbReference>
<dbReference type="PANTHER" id="PTHR45783:SF3">
    <property type="entry name" value="KINESIN LIGHT CHAIN"/>
    <property type="match status" value="1"/>
</dbReference>
<gene>
    <name evidence="10" type="ORF">N7482_006516</name>
</gene>
<keyword evidence="5" id="KW-0677">Repeat</keyword>
<keyword evidence="8" id="KW-0505">Motor protein</keyword>
<dbReference type="RefSeq" id="XP_056541070.1">
    <property type="nucleotide sequence ID" value="XM_056688641.1"/>
</dbReference>
<dbReference type="Gene3D" id="3.40.50.300">
    <property type="entry name" value="P-loop containing nucleotide triphosphate hydrolases"/>
    <property type="match status" value="1"/>
</dbReference>
<evidence type="ECO:0008006" key="12">
    <source>
        <dbReference type="Google" id="ProtNLM"/>
    </source>
</evidence>
<dbReference type="SUPFAM" id="SSF52540">
    <property type="entry name" value="P-loop containing nucleoside triphosphate hydrolases"/>
    <property type="match status" value="1"/>
</dbReference>
<organism evidence="10 11">
    <name type="scientific">Penicillium canariense</name>
    <dbReference type="NCBI Taxonomy" id="189055"/>
    <lineage>
        <taxon>Eukaryota</taxon>
        <taxon>Fungi</taxon>
        <taxon>Dikarya</taxon>
        <taxon>Ascomycota</taxon>
        <taxon>Pezizomycotina</taxon>
        <taxon>Eurotiomycetes</taxon>
        <taxon>Eurotiomycetidae</taxon>
        <taxon>Eurotiales</taxon>
        <taxon>Aspergillaceae</taxon>
        <taxon>Penicillium</taxon>
    </lineage>
</organism>
<evidence type="ECO:0000256" key="3">
    <source>
        <dbReference type="ARBA" id="ARBA00022490"/>
    </source>
</evidence>
<evidence type="ECO:0000256" key="5">
    <source>
        <dbReference type="ARBA" id="ARBA00022737"/>
    </source>
</evidence>
<reference evidence="10" key="2">
    <citation type="journal article" date="2023" name="IMA Fungus">
        <title>Comparative genomic study of the Penicillium genus elucidates a diverse pangenome and 15 lateral gene transfer events.</title>
        <authorList>
            <person name="Petersen C."/>
            <person name="Sorensen T."/>
            <person name="Nielsen M.R."/>
            <person name="Sondergaard T.E."/>
            <person name="Sorensen J.L."/>
            <person name="Fitzpatrick D.A."/>
            <person name="Frisvad J.C."/>
            <person name="Nielsen K.L."/>
        </authorList>
    </citation>
    <scope>NUCLEOTIDE SEQUENCE</scope>
    <source>
        <strain evidence="10">IBT 26290</strain>
    </source>
</reference>
<evidence type="ECO:0000313" key="10">
    <source>
        <dbReference type="EMBL" id="KAJ5159512.1"/>
    </source>
</evidence>
<dbReference type="AlphaFoldDB" id="A0A9W9LI86"/>
<proteinExistence type="inferred from homology"/>
<dbReference type="PANTHER" id="PTHR45783">
    <property type="entry name" value="KINESIN LIGHT CHAIN"/>
    <property type="match status" value="1"/>
</dbReference>
<dbReference type="GO" id="GO:0019894">
    <property type="term" value="F:kinesin binding"/>
    <property type="evidence" value="ECO:0007669"/>
    <property type="project" value="TreeGrafter"/>
</dbReference>
<comment type="similarity">
    <text evidence="2">Belongs to the kinesin light chain family.</text>
</comment>
<dbReference type="SMART" id="SM00028">
    <property type="entry name" value="TPR"/>
    <property type="match status" value="3"/>
</dbReference>
<evidence type="ECO:0000256" key="8">
    <source>
        <dbReference type="ARBA" id="ARBA00023175"/>
    </source>
</evidence>
<keyword evidence="11" id="KW-1185">Reference proteome</keyword>
<keyword evidence="3" id="KW-0963">Cytoplasm</keyword>
<dbReference type="Pfam" id="PF13374">
    <property type="entry name" value="TPR_10"/>
    <property type="match status" value="2"/>
</dbReference>
<reference evidence="10" key="1">
    <citation type="submission" date="2022-11" db="EMBL/GenBank/DDBJ databases">
        <authorList>
            <person name="Petersen C."/>
        </authorList>
    </citation>
    <scope>NUCLEOTIDE SEQUENCE</scope>
    <source>
        <strain evidence="10">IBT 26290</strain>
    </source>
</reference>
<evidence type="ECO:0000256" key="6">
    <source>
        <dbReference type="ARBA" id="ARBA00022803"/>
    </source>
</evidence>
<evidence type="ECO:0000256" key="2">
    <source>
        <dbReference type="ARBA" id="ARBA00009622"/>
    </source>
</evidence>
<dbReference type="Proteomes" id="UP001149163">
    <property type="component" value="Unassembled WGS sequence"/>
</dbReference>
<dbReference type="EMBL" id="JAPQKN010000004">
    <property type="protein sequence ID" value="KAJ5159512.1"/>
    <property type="molecule type" value="Genomic_DNA"/>
</dbReference>
<keyword evidence="9" id="KW-0206">Cytoskeleton</keyword>
<evidence type="ECO:0000256" key="9">
    <source>
        <dbReference type="ARBA" id="ARBA00023212"/>
    </source>
</evidence>
<comment type="caution">
    <text evidence="10">The sequence shown here is derived from an EMBL/GenBank/DDBJ whole genome shotgun (WGS) entry which is preliminary data.</text>
</comment>
<dbReference type="GO" id="GO:0007018">
    <property type="term" value="P:microtubule-based movement"/>
    <property type="evidence" value="ECO:0007669"/>
    <property type="project" value="TreeGrafter"/>
</dbReference>
<keyword evidence="4" id="KW-0493">Microtubule</keyword>
<accession>A0A9W9LI86</accession>
<dbReference type="SUPFAM" id="SSF48452">
    <property type="entry name" value="TPR-like"/>
    <property type="match status" value="4"/>
</dbReference>
<comment type="subcellular location">
    <subcellularLocation>
        <location evidence="1">Cytoplasm</location>
        <location evidence="1">Cytoskeleton</location>
    </subcellularLocation>
</comment>
<evidence type="ECO:0000256" key="7">
    <source>
        <dbReference type="ARBA" id="ARBA00023054"/>
    </source>
</evidence>
<dbReference type="InterPro" id="IPR027417">
    <property type="entry name" value="P-loop_NTPase"/>
</dbReference>
<sequence length="711" mass="80417">MLKYEQKFGETYQAASLFLVGGSRDKFIQSCQILLEVLELPERERPEPDMKIHGLRNWLNEIDGWLLIIDNVSSSELPDIQNLLESTKKGHVLVSSQSFAVVDKIVGNEEACREIRGLSEEDAITLFLTTSNTKEDSKNMILAADIVKEAGYLPHVIDQAACYRECGAHKRAEELFRQTWRLRSVHQGQGSPEALQSLSDLAALIERLGRLKEAEKLFIELNNSQIATFGADHPITIAGAHNLALCYANQGRMSEAEVLYRETLNISESALGKDDEGTIKTVGNLAVTLDHYGKLREAEPLYERALETYTRLLGYDHLLSLRVRSNISGLYRQQGRFRKAESVIREVLAAFLETLGKSHCHIAEAMYDVAEVLHDQGSLYDAGNIYKACIDMWEYEAPCHPLKFRVMDAAGILEREQGDLEKSRSWSERAYNDNLKLLGWLDPYTLVAANNYAELLHAEGQYAEATRFYEACLRGFKELFGDKHPHYFMVLNNLGRLSWAVGGGEAMPFFSRAWQGLKILLGETHFCTLTIQLNLARTYLAAGQLEIASAHMLKIREAYMREVEINHPRLGVVEFFLGILSASKGNPDSIAPGIAHFKAAEENYMKTLGASHPNYLWARCMLIRTLSRCGRTEEANICLSNIEPQSLLDVHNGAMISGLGKLTFRNMISMESKELNWISLIQIPFGETMRLRWGRKTVWRIWREPDLKLHS</sequence>
<dbReference type="InterPro" id="IPR011990">
    <property type="entry name" value="TPR-like_helical_dom_sf"/>
</dbReference>
<evidence type="ECO:0000256" key="1">
    <source>
        <dbReference type="ARBA" id="ARBA00004245"/>
    </source>
</evidence>
<dbReference type="InterPro" id="IPR019734">
    <property type="entry name" value="TPR_rpt"/>
</dbReference>
<evidence type="ECO:0000256" key="4">
    <source>
        <dbReference type="ARBA" id="ARBA00022701"/>
    </source>
</evidence>
<dbReference type="Gene3D" id="1.25.40.10">
    <property type="entry name" value="Tetratricopeptide repeat domain"/>
    <property type="match status" value="3"/>
</dbReference>
<evidence type="ECO:0000313" key="11">
    <source>
        <dbReference type="Proteomes" id="UP001149163"/>
    </source>
</evidence>
<protein>
    <recommendedName>
        <fullName evidence="12">Tetratricopeptide repeat protein</fullName>
    </recommendedName>
</protein>
<keyword evidence="7" id="KW-0175">Coiled coil</keyword>
<dbReference type="GO" id="GO:0005871">
    <property type="term" value="C:kinesin complex"/>
    <property type="evidence" value="ECO:0007669"/>
    <property type="project" value="InterPro"/>
</dbReference>
<dbReference type="GeneID" id="81427817"/>
<keyword evidence="6" id="KW-0802">TPR repeat</keyword>
<name>A0A9W9LI86_9EURO</name>